<keyword evidence="3" id="KW-1185">Reference proteome</keyword>
<dbReference type="InterPro" id="IPR044662">
    <property type="entry name" value="HS1/DABB1-like"/>
</dbReference>
<feature type="domain" description="Stress-response A/B barrel" evidence="1">
    <location>
        <begin position="199"/>
        <end position="299"/>
    </location>
</feature>
<accession>A0ABP1GCB6</accession>
<dbReference type="PANTHER" id="PTHR33178:SF10">
    <property type="entry name" value="STRESS-RESPONSE A_B BARREL DOMAIN-CONTAINING PROTEIN"/>
    <property type="match status" value="1"/>
</dbReference>
<dbReference type="Proteomes" id="UP001497392">
    <property type="component" value="Unassembled WGS sequence"/>
</dbReference>
<organism evidence="2 3">
    <name type="scientific">Coccomyxa viridis</name>
    <dbReference type="NCBI Taxonomy" id="1274662"/>
    <lineage>
        <taxon>Eukaryota</taxon>
        <taxon>Viridiplantae</taxon>
        <taxon>Chlorophyta</taxon>
        <taxon>core chlorophytes</taxon>
        <taxon>Trebouxiophyceae</taxon>
        <taxon>Trebouxiophyceae incertae sedis</taxon>
        <taxon>Coccomyxaceae</taxon>
        <taxon>Coccomyxa</taxon>
    </lineage>
</organism>
<comment type="caution">
    <text evidence="2">The sequence shown here is derived from an EMBL/GenBank/DDBJ whole genome shotgun (WGS) entry which is preliminary data.</text>
</comment>
<dbReference type="InterPro" id="IPR013097">
    <property type="entry name" value="Dabb"/>
</dbReference>
<evidence type="ECO:0000259" key="1">
    <source>
        <dbReference type="PROSITE" id="PS51502"/>
    </source>
</evidence>
<proteinExistence type="predicted"/>
<evidence type="ECO:0000313" key="3">
    <source>
        <dbReference type="Proteomes" id="UP001497392"/>
    </source>
</evidence>
<name>A0ABP1GCB6_9CHLO</name>
<evidence type="ECO:0000313" key="2">
    <source>
        <dbReference type="EMBL" id="CAL5228940.1"/>
    </source>
</evidence>
<dbReference type="PANTHER" id="PTHR33178">
    <property type="match status" value="1"/>
</dbReference>
<dbReference type="PROSITE" id="PS51502">
    <property type="entry name" value="S_R_A_B_BARREL"/>
    <property type="match status" value="1"/>
</dbReference>
<sequence>MSTHFLQRQHSRSSRHFACSLAALQAGALTGLCWRSTQDMIGFGGRQKPDKGRRICHAEADAGQPHGNAASSLSTVCDVLVLLKAADNVTASEAEEMVSNIWSAQYILPGVLCAFAGPESPGSAVSGSLPAATFTHGCRFRCGDRQKGEAFLASPAVQAPLSSEQGKRCSAQSIYIVAGQVPADLEAIFCRGIEWDCGVEHVLLLQAREGVQDEQLEEQLSQLAALAESSLAGAIQCTHGPATLSSRQGGVEKFEVTHAMLTRFETVKQLQAFLRLPPCSQLLKTSEDPFFASAISFTYDIAPPSGARSTAPQSHLL</sequence>
<protein>
    <submittedName>
        <fullName evidence="2">G12169 protein</fullName>
    </submittedName>
</protein>
<dbReference type="EMBL" id="CAXHTA020000019">
    <property type="protein sequence ID" value="CAL5228940.1"/>
    <property type="molecule type" value="Genomic_DNA"/>
</dbReference>
<reference evidence="2 3" key="1">
    <citation type="submission" date="2024-06" db="EMBL/GenBank/DDBJ databases">
        <authorList>
            <person name="Kraege A."/>
            <person name="Thomma B."/>
        </authorList>
    </citation>
    <scope>NUCLEOTIDE SEQUENCE [LARGE SCALE GENOMIC DNA]</scope>
</reference>
<gene>
    <name evidence="2" type="primary">g12169</name>
    <name evidence="2" type="ORF">VP750_LOCUS10846</name>
</gene>
<dbReference type="Gene3D" id="3.30.70.100">
    <property type="match status" value="1"/>
</dbReference>